<evidence type="ECO:0000313" key="5">
    <source>
        <dbReference type="EMBL" id="TCO41209.1"/>
    </source>
</evidence>
<keyword evidence="6" id="KW-1185">Reference proteome</keyword>
<dbReference type="RefSeq" id="WP_131995928.1">
    <property type="nucleotide sequence ID" value="NZ_SLWQ01000003.1"/>
</dbReference>
<dbReference type="AlphaFoldDB" id="A0A4R2IBU6"/>
<reference evidence="5 6" key="1">
    <citation type="journal article" date="2015" name="Stand. Genomic Sci.">
        <title>Genomic Encyclopedia of Bacterial and Archaeal Type Strains, Phase III: the genomes of soil and plant-associated and newly described type strains.</title>
        <authorList>
            <person name="Whitman W.B."/>
            <person name="Woyke T."/>
            <person name="Klenk H.P."/>
            <person name="Zhou Y."/>
            <person name="Lilburn T.G."/>
            <person name="Beck B.J."/>
            <person name="De Vos P."/>
            <person name="Vandamme P."/>
            <person name="Eisen J.A."/>
            <person name="Garrity G."/>
            <person name="Hugenholtz P."/>
            <person name="Kyrpides N.C."/>
        </authorList>
    </citation>
    <scope>NUCLEOTIDE SEQUENCE [LARGE SCALE GENOMIC DNA]</scope>
    <source>
        <strain evidence="5 6">A3</strain>
    </source>
</reference>
<dbReference type="InterPro" id="IPR036388">
    <property type="entry name" value="WH-like_DNA-bd_sf"/>
</dbReference>
<dbReference type="PIRSF" id="PIRSF019455">
    <property type="entry name" value="CopR_AtkY"/>
    <property type="match status" value="1"/>
</dbReference>
<comment type="caution">
    <text evidence="5">The sequence shown here is derived from an EMBL/GenBank/DDBJ whole genome shotgun (WGS) entry which is preliminary data.</text>
</comment>
<protein>
    <submittedName>
        <fullName evidence="5">Putative transcriptional regulator</fullName>
    </submittedName>
</protein>
<evidence type="ECO:0000256" key="2">
    <source>
        <dbReference type="ARBA" id="ARBA00023015"/>
    </source>
</evidence>
<keyword evidence="2" id="KW-0805">Transcription regulation</keyword>
<keyword evidence="4" id="KW-0804">Transcription</keyword>
<dbReference type="InterPro" id="IPR005650">
    <property type="entry name" value="BlaI_family"/>
</dbReference>
<proteinExistence type="inferred from homology"/>
<comment type="similarity">
    <text evidence="1">Belongs to the BlaI transcriptional regulatory family.</text>
</comment>
<name>A0A4R2IBU6_9GAMM</name>
<evidence type="ECO:0000256" key="3">
    <source>
        <dbReference type="ARBA" id="ARBA00023125"/>
    </source>
</evidence>
<evidence type="ECO:0000313" key="6">
    <source>
        <dbReference type="Proteomes" id="UP000294862"/>
    </source>
</evidence>
<dbReference type="GO" id="GO:0003677">
    <property type="term" value="F:DNA binding"/>
    <property type="evidence" value="ECO:0007669"/>
    <property type="project" value="UniProtKB-KW"/>
</dbReference>
<organism evidence="5 6">
    <name type="scientific">Dokdonella fugitiva</name>
    <dbReference type="NCBI Taxonomy" id="328517"/>
    <lineage>
        <taxon>Bacteria</taxon>
        <taxon>Pseudomonadati</taxon>
        <taxon>Pseudomonadota</taxon>
        <taxon>Gammaproteobacteria</taxon>
        <taxon>Lysobacterales</taxon>
        <taxon>Rhodanobacteraceae</taxon>
        <taxon>Dokdonella</taxon>
    </lineage>
</organism>
<dbReference type="Gene3D" id="1.10.4040.10">
    <property type="entry name" value="Penicillinase repressor domain"/>
    <property type="match status" value="1"/>
</dbReference>
<evidence type="ECO:0000256" key="1">
    <source>
        <dbReference type="ARBA" id="ARBA00011046"/>
    </source>
</evidence>
<evidence type="ECO:0000256" key="4">
    <source>
        <dbReference type="ARBA" id="ARBA00023163"/>
    </source>
</evidence>
<sequence length="129" mass="14215">MARTKDVSLSELQIALMRVLWRLGEASTADVAAELGDARGLKHTTVATLLTRLEKRGVVAQRRDGRQLLYRALVDEADVRRSMVDDLLGALFGGDARQLVAHLVQESEIAPGDLAKVRRRLARGGRDED</sequence>
<dbReference type="Proteomes" id="UP000294862">
    <property type="component" value="Unassembled WGS sequence"/>
</dbReference>
<dbReference type="EMBL" id="SLWQ01000003">
    <property type="protein sequence ID" value="TCO41209.1"/>
    <property type="molecule type" value="Genomic_DNA"/>
</dbReference>
<dbReference type="Pfam" id="PF03965">
    <property type="entry name" value="Penicillinase_R"/>
    <property type="match status" value="1"/>
</dbReference>
<dbReference type="InterPro" id="IPR036390">
    <property type="entry name" value="WH_DNA-bd_sf"/>
</dbReference>
<keyword evidence="3" id="KW-0238">DNA-binding</keyword>
<gene>
    <name evidence="5" type="ORF">EV148_103129</name>
</gene>
<dbReference type="GO" id="GO:0045892">
    <property type="term" value="P:negative regulation of DNA-templated transcription"/>
    <property type="evidence" value="ECO:0007669"/>
    <property type="project" value="InterPro"/>
</dbReference>
<dbReference type="OrthoDB" id="279010at2"/>
<dbReference type="Gene3D" id="1.10.10.10">
    <property type="entry name" value="Winged helix-like DNA-binding domain superfamily/Winged helix DNA-binding domain"/>
    <property type="match status" value="1"/>
</dbReference>
<dbReference type="SUPFAM" id="SSF46785">
    <property type="entry name" value="Winged helix' DNA-binding domain"/>
    <property type="match status" value="1"/>
</dbReference>
<accession>A0A4R2IBU6</accession>